<evidence type="ECO:0000313" key="3">
    <source>
        <dbReference type="Proteomes" id="UP000678393"/>
    </source>
</evidence>
<dbReference type="EMBL" id="CAJHNH020002072">
    <property type="protein sequence ID" value="CAG5125489.1"/>
    <property type="molecule type" value="Genomic_DNA"/>
</dbReference>
<feature type="region of interest" description="Disordered" evidence="1">
    <location>
        <begin position="71"/>
        <end position="106"/>
    </location>
</feature>
<evidence type="ECO:0000256" key="1">
    <source>
        <dbReference type="SAM" id="MobiDB-lite"/>
    </source>
</evidence>
<evidence type="ECO:0000313" key="2">
    <source>
        <dbReference type="EMBL" id="CAG5125489.1"/>
    </source>
</evidence>
<keyword evidence="3" id="KW-1185">Reference proteome</keyword>
<gene>
    <name evidence="2" type="ORF">CUNI_LOCUS11047</name>
</gene>
<sequence length="123" mass="13841">ALKEVVADTELTCLNDGRSTRIPDREGDTDSDLALVSDSMSARCHWGALGHHGNDHLPCSILIKDITRTRSQKSDASSKYQTDATGYLRDRVRRTPGSKEDVYQQPPWWTPEVTTAWTEKQCH</sequence>
<dbReference type="Proteomes" id="UP000678393">
    <property type="component" value="Unassembled WGS sequence"/>
</dbReference>
<feature type="non-terminal residue" evidence="2">
    <location>
        <position position="1"/>
    </location>
</feature>
<organism evidence="2 3">
    <name type="scientific">Candidula unifasciata</name>
    <dbReference type="NCBI Taxonomy" id="100452"/>
    <lineage>
        <taxon>Eukaryota</taxon>
        <taxon>Metazoa</taxon>
        <taxon>Spiralia</taxon>
        <taxon>Lophotrochozoa</taxon>
        <taxon>Mollusca</taxon>
        <taxon>Gastropoda</taxon>
        <taxon>Heterobranchia</taxon>
        <taxon>Euthyneura</taxon>
        <taxon>Panpulmonata</taxon>
        <taxon>Eupulmonata</taxon>
        <taxon>Stylommatophora</taxon>
        <taxon>Helicina</taxon>
        <taxon>Helicoidea</taxon>
        <taxon>Geomitridae</taxon>
        <taxon>Candidula</taxon>
    </lineage>
</organism>
<accession>A0A8S3Z8L3</accession>
<protein>
    <submittedName>
        <fullName evidence="2">Uncharacterized protein</fullName>
    </submittedName>
</protein>
<reference evidence="2" key="1">
    <citation type="submission" date="2021-04" db="EMBL/GenBank/DDBJ databases">
        <authorList>
            <consortium name="Molecular Ecology Group"/>
        </authorList>
    </citation>
    <scope>NUCLEOTIDE SEQUENCE</scope>
</reference>
<comment type="caution">
    <text evidence="2">The sequence shown here is derived from an EMBL/GenBank/DDBJ whole genome shotgun (WGS) entry which is preliminary data.</text>
</comment>
<name>A0A8S3Z8L3_9EUPU</name>
<feature type="compositionally biased region" description="Polar residues" evidence="1">
    <location>
        <begin position="74"/>
        <end position="84"/>
    </location>
</feature>
<proteinExistence type="predicted"/>
<dbReference type="AlphaFoldDB" id="A0A8S3Z8L3"/>